<name>A0A2S7WQC1_9FLAO</name>
<dbReference type="AlphaFoldDB" id="A0A2S7WQC1"/>
<dbReference type="GO" id="GO:0004553">
    <property type="term" value="F:hydrolase activity, hydrolyzing O-glycosyl compounds"/>
    <property type="evidence" value="ECO:0007669"/>
    <property type="project" value="UniProtKB-ARBA"/>
</dbReference>
<gene>
    <name evidence="1" type="ORF">BTO18_11570</name>
</gene>
<dbReference type="Gene3D" id="2.60.120.200">
    <property type="match status" value="1"/>
</dbReference>
<evidence type="ECO:0000313" key="2">
    <source>
        <dbReference type="Proteomes" id="UP000238882"/>
    </source>
</evidence>
<accession>A0A2S7WQC1</accession>
<comment type="caution">
    <text evidence="1">The sequence shown here is derived from an EMBL/GenBank/DDBJ whole genome shotgun (WGS) entry which is preliminary data.</text>
</comment>
<sequence>MNPNFKKVSFLILTLLFTNCGSNRLFMKQKMAFTENFNDPETFQKNWIDNSWKSPALHQLENNHLKIKTRPNTEDRVKVRSKNTFTTGSYTWRIFIPEFKLYEQVSIGAFLYHNEKEEFEFDFEIGSGKKADREKINLKDDEAIVFCVSQFSPSNSSHFWVKMEEYHNFTMQLLDVDGFYFVKWFINDTLIKELQTEVKSNIKFKAHCSLENLFFMGDKPPTKENYVLFDFFEYKKKTD</sequence>
<evidence type="ECO:0000313" key="1">
    <source>
        <dbReference type="EMBL" id="PQJ79774.1"/>
    </source>
</evidence>
<dbReference type="EMBL" id="MSCN01000001">
    <property type="protein sequence ID" value="PQJ79774.1"/>
    <property type="molecule type" value="Genomic_DNA"/>
</dbReference>
<dbReference type="InterPro" id="IPR013320">
    <property type="entry name" value="ConA-like_dom_sf"/>
</dbReference>
<dbReference type="SUPFAM" id="SSF49899">
    <property type="entry name" value="Concanavalin A-like lectins/glucanases"/>
    <property type="match status" value="1"/>
</dbReference>
<dbReference type="Proteomes" id="UP000238882">
    <property type="component" value="Unassembled WGS sequence"/>
</dbReference>
<dbReference type="GO" id="GO:0005975">
    <property type="term" value="P:carbohydrate metabolic process"/>
    <property type="evidence" value="ECO:0007669"/>
    <property type="project" value="UniProtKB-ARBA"/>
</dbReference>
<reference evidence="1 2" key="1">
    <citation type="submission" date="2016-12" db="EMBL/GenBank/DDBJ databases">
        <title>Trade-off between light-utilization and light-protection in marine flavobacteria.</title>
        <authorList>
            <person name="Kumagai Y."/>
            <person name="Yoshizawa S."/>
            <person name="Kogure K."/>
            <person name="Iwasaki W."/>
        </authorList>
    </citation>
    <scope>NUCLEOTIDE SEQUENCE [LARGE SCALE GENOMIC DNA]</scope>
    <source>
        <strain evidence="1 2">NBRC 108759</strain>
    </source>
</reference>
<proteinExistence type="predicted"/>
<organism evidence="1 2">
    <name type="scientific">Polaribacter porphyrae</name>
    <dbReference type="NCBI Taxonomy" id="1137780"/>
    <lineage>
        <taxon>Bacteria</taxon>
        <taxon>Pseudomonadati</taxon>
        <taxon>Bacteroidota</taxon>
        <taxon>Flavobacteriia</taxon>
        <taxon>Flavobacteriales</taxon>
        <taxon>Flavobacteriaceae</taxon>
    </lineage>
</organism>
<evidence type="ECO:0008006" key="3">
    <source>
        <dbReference type="Google" id="ProtNLM"/>
    </source>
</evidence>
<protein>
    <recommendedName>
        <fullName evidence="3">GH16 domain-containing protein</fullName>
    </recommendedName>
</protein>
<keyword evidence="2" id="KW-1185">Reference proteome</keyword>